<dbReference type="Pfam" id="PF00218">
    <property type="entry name" value="IGPS"/>
    <property type="match status" value="1"/>
</dbReference>
<dbReference type="SUPFAM" id="SSF51366">
    <property type="entry name" value="Ribulose-phoshate binding barrel"/>
    <property type="match status" value="1"/>
</dbReference>
<comment type="catalytic activity">
    <reaction evidence="1">
        <text>1-(2-carboxyphenylamino)-1-deoxy-D-ribulose 5-phosphate + H(+) = (1S,2R)-1-C-(indol-3-yl)glycerol 3-phosphate + CO2 + H2O</text>
        <dbReference type="Rhea" id="RHEA:23476"/>
        <dbReference type="ChEBI" id="CHEBI:15377"/>
        <dbReference type="ChEBI" id="CHEBI:15378"/>
        <dbReference type="ChEBI" id="CHEBI:16526"/>
        <dbReference type="ChEBI" id="CHEBI:58613"/>
        <dbReference type="ChEBI" id="CHEBI:58866"/>
        <dbReference type="EC" id="4.1.1.48"/>
    </reaction>
</comment>
<dbReference type="AlphaFoldDB" id="A0A6J6NDX6"/>
<dbReference type="EMBL" id="CAEZXK010000007">
    <property type="protein sequence ID" value="CAB4683194.1"/>
    <property type="molecule type" value="Genomic_DNA"/>
</dbReference>
<keyword evidence="5" id="KW-0210">Decarboxylase</keyword>
<keyword evidence="4" id="KW-0028">Amino-acid biosynthesis</keyword>
<dbReference type="GO" id="GO:0004425">
    <property type="term" value="F:indole-3-glycerol-phosphate synthase activity"/>
    <property type="evidence" value="ECO:0007669"/>
    <property type="project" value="UniProtKB-EC"/>
</dbReference>
<gene>
    <name evidence="10" type="ORF">UFOPK2370_00453</name>
</gene>
<evidence type="ECO:0000259" key="9">
    <source>
        <dbReference type="Pfam" id="PF00218"/>
    </source>
</evidence>
<dbReference type="GO" id="GO:0000162">
    <property type="term" value="P:L-tryptophan biosynthetic process"/>
    <property type="evidence" value="ECO:0007669"/>
    <property type="project" value="UniProtKB-UniPathway"/>
</dbReference>
<dbReference type="PANTHER" id="PTHR22854:SF2">
    <property type="entry name" value="INDOLE-3-GLYCEROL-PHOSPHATE SYNTHASE"/>
    <property type="match status" value="1"/>
</dbReference>
<protein>
    <recommendedName>
        <fullName evidence="3">indole-3-glycerol-phosphate synthase</fullName>
        <ecNumber evidence="3">4.1.1.48</ecNumber>
    </recommendedName>
</protein>
<keyword evidence="6" id="KW-0822">Tryptophan biosynthesis</keyword>
<dbReference type="InterPro" id="IPR013785">
    <property type="entry name" value="Aldolase_TIM"/>
</dbReference>
<dbReference type="InterPro" id="IPR001468">
    <property type="entry name" value="Indole-3-GlycerolPSynthase_CS"/>
</dbReference>
<proteinExistence type="predicted"/>
<sequence>MLAGLYAGALQDAELREKNLSRSRLESIVSDQTRSIDVLNALAPSNHMKVLAEIKRASPSRGKLGDIEDPAALASVYQTAGASAISVLTEQRAFLGSLDDLAQVRAEVGLPLLRKDFISTEYQILEARAFGADMILLIVAGLPGARLVELKAFAEQLGMQVLVETHTDEEVRFAVDNGCAIVGINARDLSTFETDRSLFETLCHLIPAQTIKIAESAVRTVEDVRQYRDAGANVVLVGEALVTGDASELIRQFTSV</sequence>
<evidence type="ECO:0000256" key="7">
    <source>
        <dbReference type="ARBA" id="ARBA00023141"/>
    </source>
</evidence>
<dbReference type="InterPro" id="IPR011060">
    <property type="entry name" value="RibuloseP-bd_barrel"/>
</dbReference>
<evidence type="ECO:0000256" key="1">
    <source>
        <dbReference type="ARBA" id="ARBA00001633"/>
    </source>
</evidence>
<evidence type="ECO:0000256" key="2">
    <source>
        <dbReference type="ARBA" id="ARBA00004696"/>
    </source>
</evidence>
<accession>A0A6J6NDX6</accession>
<evidence type="ECO:0000256" key="3">
    <source>
        <dbReference type="ARBA" id="ARBA00012362"/>
    </source>
</evidence>
<keyword evidence="8" id="KW-0456">Lyase</keyword>
<reference evidence="10" key="1">
    <citation type="submission" date="2020-05" db="EMBL/GenBank/DDBJ databases">
        <authorList>
            <person name="Chiriac C."/>
            <person name="Salcher M."/>
            <person name="Ghai R."/>
            <person name="Kavagutti S V."/>
        </authorList>
    </citation>
    <scope>NUCLEOTIDE SEQUENCE</scope>
</reference>
<keyword evidence="7" id="KW-0057">Aromatic amino acid biosynthesis</keyword>
<dbReference type="PROSITE" id="PS00614">
    <property type="entry name" value="IGPS"/>
    <property type="match status" value="1"/>
</dbReference>
<evidence type="ECO:0000313" key="10">
    <source>
        <dbReference type="EMBL" id="CAB4683194.1"/>
    </source>
</evidence>
<dbReference type="Gene3D" id="3.20.20.70">
    <property type="entry name" value="Aldolase class I"/>
    <property type="match status" value="1"/>
</dbReference>
<dbReference type="GO" id="GO:0004640">
    <property type="term" value="F:phosphoribosylanthranilate isomerase activity"/>
    <property type="evidence" value="ECO:0007669"/>
    <property type="project" value="TreeGrafter"/>
</dbReference>
<feature type="domain" description="Indole-3-glycerol phosphate synthase" evidence="9">
    <location>
        <begin position="11"/>
        <end position="251"/>
    </location>
</feature>
<evidence type="ECO:0000256" key="4">
    <source>
        <dbReference type="ARBA" id="ARBA00022605"/>
    </source>
</evidence>
<dbReference type="UniPathway" id="UPA00035">
    <property type="reaction ID" value="UER00043"/>
</dbReference>
<dbReference type="PANTHER" id="PTHR22854">
    <property type="entry name" value="TRYPTOPHAN BIOSYNTHESIS PROTEIN"/>
    <property type="match status" value="1"/>
</dbReference>
<evidence type="ECO:0000256" key="6">
    <source>
        <dbReference type="ARBA" id="ARBA00022822"/>
    </source>
</evidence>
<organism evidence="10">
    <name type="scientific">freshwater metagenome</name>
    <dbReference type="NCBI Taxonomy" id="449393"/>
    <lineage>
        <taxon>unclassified sequences</taxon>
        <taxon>metagenomes</taxon>
        <taxon>ecological metagenomes</taxon>
    </lineage>
</organism>
<dbReference type="EC" id="4.1.1.48" evidence="3"/>
<name>A0A6J6NDX6_9ZZZZ</name>
<dbReference type="CDD" id="cd00331">
    <property type="entry name" value="IGPS"/>
    <property type="match status" value="1"/>
</dbReference>
<evidence type="ECO:0000256" key="8">
    <source>
        <dbReference type="ARBA" id="ARBA00023239"/>
    </source>
</evidence>
<dbReference type="FunFam" id="3.20.20.70:FF:000024">
    <property type="entry name" value="Indole-3-glycerol phosphate synthase"/>
    <property type="match status" value="1"/>
</dbReference>
<dbReference type="InterPro" id="IPR045186">
    <property type="entry name" value="Indole-3-glycerol_P_synth"/>
</dbReference>
<comment type="pathway">
    <text evidence="2">Amino-acid biosynthesis; L-tryptophan biosynthesis; L-tryptophan from chorismate: step 4/5.</text>
</comment>
<dbReference type="InterPro" id="IPR013798">
    <property type="entry name" value="Indole-3-glycerol_P_synth_dom"/>
</dbReference>
<evidence type="ECO:0000256" key="5">
    <source>
        <dbReference type="ARBA" id="ARBA00022793"/>
    </source>
</evidence>